<dbReference type="AlphaFoldDB" id="U1YI12"/>
<protein>
    <submittedName>
        <fullName evidence="2">Uncharacterized protein</fullName>
    </submittedName>
</protein>
<comment type="caution">
    <text evidence="2">The sequence shown here is derived from an EMBL/GenBank/DDBJ whole genome shotgun (WGS) entry which is preliminary data.</text>
</comment>
<feature type="region of interest" description="Disordered" evidence="1">
    <location>
        <begin position="1"/>
        <end position="24"/>
    </location>
</feature>
<gene>
    <name evidence="2" type="ORF">HMPREF0083_01491</name>
</gene>
<organism evidence="2 3">
    <name type="scientific">Aneurinibacillus aneurinilyticus ATCC 12856</name>
    <dbReference type="NCBI Taxonomy" id="649747"/>
    <lineage>
        <taxon>Bacteria</taxon>
        <taxon>Bacillati</taxon>
        <taxon>Bacillota</taxon>
        <taxon>Bacilli</taxon>
        <taxon>Bacillales</taxon>
        <taxon>Paenibacillaceae</taxon>
        <taxon>Aneurinibacillus group</taxon>
        <taxon>Aneurinibacillus</taxon>
    </lineage>
</organism>
<reference evidence="2 3" key="1">
    <citation type="submission" date="2013-08" db="EMBL/GenBank/DDBJ databases">
        <authorList>
            <person name="Weinstock G."/>
            <person name="Sodergren E."/>
            <person name="Wylie T."/>
            <person name="Fulton L."/>
            <person name="Fulton R."/>
            <person name="Fronick C."/>
            <person name="O'Laughlin M."/>
            <person name="Godfrey J."/>
            <person name="Miner T."/>
            <person name="Herter B."/>
            <person name="Appelbaum E."/>
            <person name="Cordes M."/>
            <person name="Lek S."/>
            <person name="Wollam A."/>
            <person name="Pepin K.H."/>
            <person name="Palsikar V.B."/>
            <person name="Mitreva M."/>
            <person name="Wilson R.K."/>
        </authorList>
    </citation>
    <scope>NUCLEOTIDE SEQUENCE [LARGE SCALE GENOMIC DNA]</scope>
    <source>
        <strain evidence="2 3">ATCC 12856</strain>
    </source>
</reference>
<proteinExistence type="predicted"/>
<sequence length="41" mass="4825">MSPKSDRQNIWAKRSSQTNRRPFGAQYGGYVLWMILDNQHS</sequence>
<name>U1YI12_ANEAE</name>
<evidence type="ECO:0000313" key="2">
    <source>
        <dbReference type="EMBL" id="ERI10421.1"/>
    </source>
</evidence>
<dbReference type="EMBL" id="AWSJ01000095">
    <property type="protein sequence ID" value="ERI10421.1"/>
    <property type="molecule type" value="Genomic_DNA"/>
</dbReference>
<evidence type="ECO:0000256" key="1">
    <source>
        <dbReference type="SAM" id="MobiDB-lite"/>
    </source>
</evidence>
<evidence type="ECO:0000313" key="3">
    <source>
        <dbReference type="Proteomes" id="UP000016511"/>
    </source>
</evidence>
<dbReference type="Proteomes" id="UP000016511">
    <property type="component" value="Unassembled WGS sequence"/>
</dbReference>
<dbReference type="HOGENOM" id="CLU_3264927_0_0_9"/>
<keyword evidence="3" id="KW-1185">Reference proteome</keyword>
<accession>U1YI12</accession>